<keyword evidence="4" id="KW-1185">Reference proteome</keyword>
<organism evidence="3 4">
    <name type="scientific">Nocardia aurea</name>
    <dbReference type="NCBI Taxonomy" id="2144174"/>
    <lineage>
        <taxon>Bacteria</taxon>
        <taxon>Bacillati</taxon>
        <taxon>Actinomycetota</taxon>
        <taxon>Actinomycetes</taxon>
        <taxon>Mycobacteriales</taxon>
        <taxon>Nocardiaceae</taxon>
        <taxon>Nocardia</taxon>
    </lineage>
</organism>
<dbReference type="PANTHER" id="PTHR37981:SF1">
    <property type="entry name" value="SGNH HYDROLASE-TYPE ESTERASE DOMAIN-CONTAINING PROTEIN"/>
    <property type="match status" value="1"/>
</dbReference>
<dbReference type="Pfam" id="PF13472">
    <property type="entry name" value="Lipase_GDSL_2"/>
    <property type="match status" value="1"/>
</dbReference>
<dbReference type="PANTHER" id="PTHR37981">
    <property type="entry name" value="LIPASE 2"/>
    <property type="match status" value="1"/>
</dbReference>
<comment type="caution">
    <text evidence="3">The sequence shown here is derived from an EMBL/GenBank/DDBJ whole genome shotgun (WGS) entry which is preliminary data.</text>
</comment>
<dbReference type="InterPro" id="IPR037460">
    <property type="entry name" value="SEST-like"/>
</dbReference>
<accession>A0ABV3FZ83</accession>
<dbReference type="Gene3D" id="3.40.50.1110">
    <property type="entry name" value="SGNH hydrolase"/>
    <property type="match status" value="1"/>
</dbReference>
<feature type="chain" id="PRO_5046750485" evidence="1">
    <location>
        <begin position="37"/>
        <end position="296"/>
    </location>
</feature>
<dbReference type="Proteomes" id="UP001551695">
    <property type="component" value="Unassembled WGS sequence"/>
</dbReference>
<dbReference type="EC" id="3.1.-.-" evidence="3"/>
<gene>
    <name evidence="3" type="ORF">AB0I48_24505</name>
</gene>
<dbReference type="RefSeq" id="WP_355090123.1">
    <property type="nucleotide sequence ID" value="NZ_JBEXKW010000090.1"/>
</dbReference>
<evidence type="ECO:0000256" key="1">
    <source>
        <dbReference type="SAM" id="SignalP"/>
    </source>
</evidence>
<protein>
    <submittedName>
        <fullName evidence="3">SGNH/GDSL hydrolase family protein</fullName>
        <ecNumber evidence="3">3.1.-.-</ecNumber>
    </submittedName>
</protein>
<keyword evidence="1" id="KW-0732">Signal</keyword>
<dbReference type="SUPFAM" id="SSF52266">
    <property type="entry name" value="SGNH hydrolase"/>
    <property type="match status" value="1"/>
</dbReference>
<sequence>MRFSPARTRLRRAARAALVGVAATAFVGAVLTPATARPGTDVYVALGDSYAAASGVPNQTAGLCTRSDQNYPSVVAAALRPTTVRDVTCGAAVIKDLTEPQKSLITGSAINAPQLDALSADTTLVTLTIGGNDLGFVDIVTRCAAVFANDPKGAPCAAAFGSELTERTARIAPRIGETLRAVAQRSPKAKVLLVGYPATLPEEDTGCGTDQLIAVGDIAFVRSTMREFAVMLAAQAAANGATYVDTYPTTIGHDICKPPADRWVEGLIPFQPAVPVHPNAHGERAMAGAVLAALGL</sequence>
<dbReference type="CDD" id="cd01823">
    <property type="entry name" value="SEST_like"/>
    <property type="match status" value="1"/>
</dbReference>
<reference evidence="3 4" key="1">
    <citation type="submission" date="2024-06" db="EMBL/GenBank/DDBJ databases">
        <title>The Natural Products Discovery Center: Release of the First 8490 Sequenced Strains for Exploring Actinobacteria Biosynthetic Diversity.</title>
        <authorList>
            <person name="Kalkreuter E."/>
            <person name="Kautsar S.A."/>
            <person name="Yang D."/>
            <person name="Bader C.D."/>
            <person name="Teijaro C.N."/>
            <person name="Fluegel L."/>
            <person name="Davis C.M."/>
            <person name="Simpson J.R."/>
            <person name="Lauterbach L."/>
            <person name="Steele A.D."/>
            <person name="Gui C."/>
            <person name="Meng S."/>
            <person name="Li G."/>
            <person name="Viehrig K."/>
            <person name="Ye F."/>
            <person name="Su P."/>
            <person name="Kiefer A.F."/>
            <person name="Nichols A."/>
            <person name="Cepeda A.J."/>
            <person name="Yan W."/>
            <person name="Fan B."/>
            <person name="Jiang Y."/>
            <person name="Adhikari A."/>
            <person name="Zheng C.-J."/>
            <person name="Schuster L."/>
            <person name="Cowan T.M."/>
            <person name="Smanski M.J."/>
            <person name="Chevrette M.G."/>
            <person name="De Carvalho L.P.S."/>
            <person name="Shen B."/>
        </authorList>
    </citation>
    <scope>NUCLEOTIDE SEQUENCE [LARGE SCALE GENOMIC DNA]</scope>
    <source>
        <strain evidence="3 4">NPDC050403</strain>
    </source>
</reference>
<keyword evidence="3" id="KW-0378">Hydrolase</keyword>
<dbReference type="GO" id="GO:0016787">
    <property type="term" value="F:hydrolase activity"/>
    <property type="evidence" value="ECO:0007669"/>
    <property type="project" value="UniProtKB-KW"/>
</dbReference>
<dbReference type="InterPro" id="IPR036514">
    <property type="entry name" value="SGNH_hydro_sf"/>
</dbReference>
<feature type="signal peptide" evidence="1">
    <location>
        <begin position="1"/>
        <end position="36"/>
    </location>
</feature>
<dbReference type="EMBL" id="JBFAKC010000011">
    <property type="protein sequence ID" value="MEV0710732.1"/>
    <property type="molecule type" value="Genomic_DNA"/>
</dbReference>
<proteinExistence type="predicted"/>
<name>A0ABV3FZ83_9NOCA</name>
<evidence type="ECO:0000259" key="2">
    <source>
        <dbReference type="Pfam" id="PF13472"/>
    </source>
</evidence>
<evidence type="ECO:0000313" key="4">
    <source>
        <dbReference type="Proteomes" id="UP001551695"/>
    </source>
</evidence>
<dbReference type="InterPro" id="IPR013830">
    <property type="entry name" value="SGNH_hydro"/>
</dbReference>
<evidence type="ECO:0000313" key="3">
    <source>
        <dbReference type="EMBL" id="MEV0710732.1"/>
    </source>
</evidence>
<feature type="domain" description="SGNH hydrolase-type esterase" evidence="2">
    <location>
        <begin position="45"/>
        <end position="285"/>
    </location>
</feature>